<gene>
    <name evidence="2" type="ORF">D6D22_10743</name>
</gene>
<dbReference type="Gene3D" id="3.30.710.10">
    <property type="entry name" value="Potassium Channel Kv1.1, Chain A"/>
    <property type="match status" value="1"/>
</dbReference>
<sequence length="219" mass="24268">MPQPTCDTAAAWSLRITTKILGRTTGIIKVRSTDEDENDDEAFKGVIHKTLLCCYSKYYRAALQGAFAEASSRSIVLDLDPVSCNTLIGWLYSGKLPTGGRREQFFALYIFAGKTDMLALRRAIMTRVVGTKSDGLALPSFEKAALALNSLPQTSPLYRWLLDTYIHDWLPEYKAPEDVLPNGFLVDWLTSLSDHVTLDNVAGSLPGKSVDPKGNRYED</sequence>
<dbReference type="EMBL" id="QZAL01000427">
    <property type="protein sequence ID" value="THW27687.1"/>
    <property type="molecule type" value="Genomic_DNA"/>
</dbReference>
<dbReference type="InterPro" id="IPR011333">
    <property type="entry name" value="SKP1/BTB/POZ_sf"/>
</dbReference>
<dbReference type="CDD" id="cd18186">
    <property type="entry name" value="BTB_POZ_ZBTB_KLHL-like"/>
    <property type="match status" value="1"/>
</dbReference>
<dbReference type="SUPFAM" id="SSF54695">
    <property type="entry name" value="POZ domain"/>
    <property type="match status" value="1"/>
</dbReference>
<name>A0A4S8WRQ2_AURPU</name>
<dbReference type="InterPro" id="IPR000210">
    <property type="entry name" value="BTB/POZ_dom"/>
</dbReference>
<evidence type="ECO:0000313" key="3">
    <source>
        <dbReference type="Proteomes" id="UP000310687"/>
    </source>
</evidence>
<dbReference type="AlphaFoldDB" id="A0A4S8WRQ2"/>
<feature type="domain" description="BTB" evidence="1">
    <location>
        <begin position="47"/>
        <end position="100"/>
    </location>
</feature>
<dbReference type="Proteomes" id="UP000310687">
    <property type="component" value="Unassembled WGS sequence"/>
</dbReference>
<reference evidence="2 3" key="1">
    <citation type="submission" date="2018-10" db="EMBL/GenBank/DDBJ databases">
        <title>Fifty Aureobasidium pullulans genomes reveal a recombining polyextremotolerant generalist.</title>
        <authorList>
            <person name="Gostincar C."/>
            <person name="Turk M."/>
            <person name="Zajc J."/>
            <person name="Gunde-Cimerman N."/>
        </authorList>
    </citation>
    <scope>NUCLEOTIDE SEQUENCE [LARGE SCALE GENOMIC DNA]</scope>
    <source>
        <strain evidence="2 3">EXF-11013</strain>
    </source>
</reference>
<evidence type="ECO:0000313" key="2">
    <source>
        <dbReference type="EMBL" id="THW27687.1"/>
    </source>
</evidence>
<proteinExistence type="predicted"/>
<accession>A0A4S8WRQ2</accession>
<dbReference type="PROSITE" id="PS50097">
    <property type="entry name" value="BTB"/>
    <property type="match status" value="1"/>
</dbReference>
<comment type="caution">
    <text evidence="2">The sequence shown here is derived from an EMBL/GenBank/DDBJ whole genome shotgun (WGS) entry which is preliminary data.</text>
</comment>
<protein>
    <recommendedName>
        <fullName evidence="1">BTB domain-containing protein</fullName>
    </recommendedName>
</protein>
<evidence type="ECO:0000259" key="1">
    <source>
        <dbReference type="PROSITE" id="PS50097"/>
    </source>
</evidence>
<dbReference type="Pfam" id="PF00651">
    <property type="entry name" value="BTB"/>
    <property type="match status" value="1"/>
</dbReference>
<organism evidence="2 3">
    <name type="scientific">Aureobasidium pullulans</name>
    <name type="common">Black yeast</name>
    <name type="synonym">Pullularia pullulans</name>
    <dbReference type="NCBI Taxonomy" id="5580"/>
    <lineage>
        <taxon>Eukaryota</taxon>
        <taxon>Fungi</taxon>
        <taxon>Dikarya</taxon>
        <taxon>Ascomycota</taxon>
        <taxon>Pezizomycotina</taxon>
        <taxon>Dothideomycetes</taxon>
        <taxon>Dothideomycetidae</taxon>
        <taxon>Dothideales</taxon>
        <taxon>Saccotheciaceae</taxon>
        <taxon>Aureobasidium</taxon>
    </lineage>
</organism>